<protein>
    <submittedName>
        <fullName evidence="1">Heme peroxidase</fullName>
    </submittedName>
</protein>
<keyword evidence="2" id="KW-1185">Reference proteome</keyword>
<proteinExistence type="predicted"/>
<evidence type="ECO:0000313" key="1">
    <source>
        <dbReference type="EMBL" id="GLB68968.1"/>
    </source>
</evidence>
<dbReference type="GO" id="GO:0004601">
    <property type="term" value="F:peroxidase activity"/>
    <property type="evidence" value="ECO:0007669"/>
    <property type="project" value="UniProtKB-KW"/>
</dbReference>
<comment type="caution">
    <text evidence="1">The sequence shown here is derived from an EMBL/GenBank/DDBJ whole genome shotgun (WGS) entry which is preliminary data.</text>
</comment>
<accession>A0ABQ5MYH2</accession>
<sequence length="215" mass="23693">MSLDNSIARLVAAIETQLPTPLMDRPTGWPGQIESALIDAVLSIRANYGSPTTGVRAAVRRYKDDVQDDKPNDLRRLAEFDPDKLAQVLGNRQVISGSLKAKCIIQAAANLARIGVQNSDDLDARDKEHKLAYVSVHGLGWVTWEYFTMLLGLPGIKADTWIVRFVSQALARTVTPAEARSLLVASAEVLRIDATQLDHAIWDHVRRRASSTREG</sequence>
<dbReference type="EMBL" id="BRVS01000026">
    <property type="protein sequence ID" value="GLB68968.1"/>
    <property type="molecule type" value="Genomic_DNA"/>
</dbReference>
<dbReference type="Proteomes" id="UP001209654">
    <property type="component" value="Unassembled WGS sequence"/>
</dbReference>
<keyword evidence="1" id="KW-0575">Peroxidase</keyword>
<organism evidence="1 2">
    <name type="scientific">Arthrobacter mangrovi</name>
    <dbReference type="NCBI Taxonomy" id="2966350"/>
    <lineage>
        <taxon>Bacteria</taxon>
        <taxon>Bacillati</taxon>
        <taxon>Actinomycetota</taxon>
        <taxon>Actinomycetes</taxon>
        <taxon>Micrococcales</taxon>
        <taxon>Micrococcaceae</taxon>
        <taxon>Arthrobacter</taxon>
    </lineage>
</organism>
<evidence type="ECO:0000313" key="2">
    <source>
        <dbReference type="Proteomes" id="UP001209654"/>
    </source>
</evidence>
<keyword evidence="1" id="KW-0560">Oxidoreductase</keyword>
<gene>
    <name evidence="1" type="ORF">AHIS1636_34110</name>
</gene>
<reference evidence="1 2" key="1">
    <citation type="journal article" date="2023" name="Int. J. Syst. Evol. Microbiol.">
        <title>Arthrobacter mangrovi sp. nov., an actinobacterium isolated from the rhizosphere of a mangrove.</title>
        <authorList>
            <person name="Hamada M."/>
            <person name="Saitou S."/>
            <person name="Enomoto N."/>
            <person name="Nanri K."/>
            <person name="Hidaka K."/>
            <person name="Miura T."/>
            <person name="Tamura T."/>
        </authorList>
    </citation>
    <scope>NUCLEOTIDE SEQUENCE [LARGE SCALE GENOMIC DNA]</scope>
    <source>
        <strain evidence="1 2">NBRC 112813</strain>
    </source>
</reference>
<name>A0ABQ5MYH2_9MICC</name>